<organism evidence="2 3">
    <name type="scientific">Rhizophagus clarus</name>
    <dbReference type="NCBI Taxonomy" id="94130"/>
    <lineage>
        <taxon>Eukaryota</taxon>
        <taxon>Fungi</taxon>
        <taxon>Fungi incertae sedis</taxon>
        <taxon>Mucoromycota</taxon>
        <taxon>Glomeromycotina</taxon>
        <taxon>Glomeromycetes</taxon>
        <taxon>Glomerales</taxon>
        <taxon>Glomeraceae</taxon>
        <taxon>Rhizophagus</taxon>
    </lineage>
</organism>
<protein>
    <recommendedName>
        <fullName evidence="1">RNase H type-1 domain-containing protein</fullName>
    </recommendedName>
</protein>
<dbReference type="Proteomes" id="UP000247702">
    <property type="component" value="Unassembled WGS sequence"/>
</dbReference>
<feature type="domain" description="RNase H type-1" evidence="1">
    <location>
        <begin position="29"/>
        <end position="120"/>
    </location>
</feature>
<dbReference type="InterPro" id="IPR012337">
    <property type="entry name" value="RNaseH-like_sf"/>
</dbReference>
<dbReference type="InterPro" id="IPR036397">
    <property type="entry name" value="RNaseH_sf"/>
</dbReference>
<proteinExistence type="predicted"/>
<evidence type="ECO:0000259" key="1">
    <source>
        <dbReference type="Pfam" id="PF00075"/>
    </source>
</evidence>
<dbReference type="Pfam" id="PF00075">
    <property type="entry name" value="RNase_H"/>
    <property type="match status" value="1"/>
</dbReference>
<sequence>MFTVAPNTSKLQFQGCSCFSPSSTCAKIFSILTVLLSIPSNSSCVINTDSQNCINTFYTFINKHRTLFIRQQLKINNYDLWYTIRELVFQKHLLVTFIKVKAHDVIEDNDTANNLAKAGALKNNPILINPRFISIQLATFIWNRMAPITKNIRKFCNTSTAAAEFTRLMNSSSYAPITDSILANLIDWDLTSKWIKHNPLDSPTSRKLSAIQTYKVKSATFHLPTLDKRQLFYPALYLKLPLLCPTYDQKPDTNDHIRYCVYSVKALFGILLKHSGTLINILNSLSRDTLVDTDLIAHLLIHNLFPKLLVDLISRLIPQHVHLRNKTMLDIFATIQSDIHKEIWSTHAQNIHDFEKSILNITKRDKKSYRSTFHLPKRHKSNAHKHSHHTAFPILHNDSISSNLSTDPHRVPNTSC</sequence>
<accession>A0A2Z6RZA4</accession>
<reference evidence="2 3" key="1">
    <citation type="submission" date="2017-11" db="EMBL/GenBank/DDBJ databases">
        <title>The genome of Rhizophagus clarus HR1 reveals common genetic basis of auxotrophy among arbuscular mycorrhizal fungi.</title>
        <authorList>
            <person name="Kobayashi Y."/>
        </authorList>
    </citation>
    <scope>NUCLEOTIDE SEQUENCE [LARGE SCALE GENOMIC DNA]</scope>
    <source>
        <strain evidence="2 3">HR1</strain>
    </source>
</reference>
<comment type="caution">
    <text evidence="2">The sequence shown here is derived from an EMBL/GenBank/DDBJ whole genome shotgun (WGS) entry which is preliminary data.</text>
</comment>
<dbReference type="Gene3D" id="3.30.420.10">
    <property type="entry name" value="Ribonuclease H-like superfamily/Ribonuclease H"/>
    <property type="match status" value="1"/>
</dbReference>
<dbReference type="SUPFAM" id="SSF53098">
    <property type="entry name" value="Ribonuclease H-like"/>
    <property type="match status" value="1"/>
</dbReference>
<evidence type="ECO:0000313" key="3">
    <source>
        <dbReference type="Proteomes" id="UP000247702"/>
    </source>
</evidence>
<dbReference type="AlphaFoldDB" id="A0A2Z6RZA4"/>
<gene>
    <name evidence="2" type="ORF">RclHR1_05310002</name>
</gene>
<evidence type="ECO:0000313" key="2">
    <source>
        <dbReference type="EMBL" id="GBC03775.1"/>
    </source>
</evidence>
<name>A0A2Z6RZA4_9GLOM</name>
<keyword evidence="3" id="KW-1185">Reference proteome</keyword>
<dbReference type="GO" id="GO:0004523">
    <property type="term" value="F:RNA-DNA hybrid ribonuclease activity"/>
    <property type="evidence" value="ECO:0007669"/>
    <property type="project" value="InterPro"/>
</dbReference>
<dbReference type="InterPro" id="IPR002156">
    <property type="entry name" value="RNaseH_domain"/>
</dbReference>
<dbReference type="EMBL" id="BEXD01003906">
    <property type="protein sequence ID" value="GBC03775.1"/>
    <property type="molecule type" value="Genomic_DNA"/>
</dbReference>
<dbReference type="GO" id="GO:0003676">
    <property type="term" value="F:nucleic acid binding"/>
    <property type="evidence" value="ECO:0007669"/>
    <property type="project" value="InterPro"/>
</dbReference>